<dbReference type="PROSITE" id="PS51746">
    <property type="entry name" value="PPM_2"/>
    <property type="match status" value="1"/>
</dbReference>
<dbReference type="InterPro" id="IPR001932">
    <property type="entry name" value="PPM-type_phosphatase-like_dom"/>
</dbReference>
<dbReference type="Pfam" id="PF12773">
    <property type="entry name" value="DZR"/>
    <property type="match status" value="1"/>
</dbReference>
<accession>A0A9X2E094</accession>
<feature type="compositionally biased region" description="Basic and acidic residues" evidence="1">
    <location>
        <begin position="1"/>
        <end position="10"/>
    </location>
</feature>
<dbReference type="SUPFAM" id="SSF81606">
    <property type="entry name" value="PP2C-like"/>
    <property type="match status" value="1"/>
</dbReference>
<dbReference type="InterPro" id="IPR025874">
    <property type="entry name" value="DZR"/>
</dbReference>
<dbReference type="Proteomes" id="UP001155240">
    <property type="component" value="Unassembled WGS sequence"/>
</dbReference>
<dbReference type="EMBL" id="JAMRYM010000019">
    <property type="protein sequence ID" value="MCM6762121.1"/>
    <property type="molecule type" value="Genomic_DNA"/>
</dbReference>
<comment type="caution">
    <text evidence="3">The sequence shown here is derived from an EMBL/GenBank/DDBJ whole genome shotgun (WGS) entry which is preliminary data.</text>
</comment>
<name>A0A9X2E094_9MICO</name>
<dbReference type="SMART" id="SM00331">
    <property type="entry name" value="PP2C_SIG"/>
    <property type="match status" value="1"/>
</dbReference>
<proteinExistence type="predicted"/>
<dbReference type="RefSeq" id="WP_251944532.1">
    <property type="nucleotide sequence ID" value="NZ_JAMRYM010000019.1"/>
</dbReference>
<dbReference type="Pfam" id="PF13672">
    <property type="entry name" value="PP2C_2"/>
    <property type="match status" value="1"/>
</dbReference>
<feature type="region of interest" description="Disordered" evidence="1">
    <location>
        <begin position="1"/>
        <end position="49"/>
    </location>
</feature>
<dbReference type="Gene3D" id="3.60.40.10">
    <property type="entry name" value="PPM-type phosphatase domain"/>
    <property type="match status" value="1"/>
</dbReference>
<dbReference type="AlphaFoldDB" id="A0A9X2E094"/>
<sequence length="384" mass="39287">MSEGAEETRAPDAVPTVEESPAEEILGEESPAEESTAHDGPADDSPALSTPCPVCGEPVTTGDAFCEACGATLIVAAAPTAPPTAVEAARACVYCGGTVAADGYCEQCGQRAPTEREHWAEAPHPLVGGVCDRGIRHPANEDAMAIGAVAAEDGALSTALLVVCDGVSSTPDSDTASLAAARAALSALQAEVGGGARGAERWGALLQMATARASGAIDAAVPEKRDNPPSCTFTAAILEGALLVTGNVGDSRCYWIPDAGTPRQLTVDDSWAQEQIASGMSRAEAETSKDAHAITRWLGADAHDEEPRLSTTVLGEAGWVLACSDGLWNYASPAEDLAAVLHEARQRVGSDPVTLAEALVAWANEQGGHDNITAALARFEVPGE</sequence>
<dbReference type="SMART" id="SM00332">
    <property type="entry name" value="PP2Cc"/>
    <property type="match status" value="1"/>
</dbReference>
<evidence type="ECO:0000256" key="1">
    <source>
        <dbReference type="SAM" id="MobiDB-lite"/>
    </source>
</evidence>
<dbReference type="CDD" id="cd00143">
    <property type="entry name" value="PP2Cc"/>
    <property type="match status" value="1"/>
</dbReference>
<protein>
    <submittedName>
        <fullName evidence="3">Protein phosphatase 2C domain-containing protein</fullName>
    </submittedName>
</protein>
<evidence type="ECO:0000313" key="4">
    <source>
        <dbReference type="Proteomes" id="UP001155240"/>
    </source>
</evidence>
<feature type="compositionally biased region" description="Acidic residues" evidence="1">
    <location>
        <begin position="20"/>
        <end position="32"/>
    </location>
</feature>
<evidence type="ECO:0000259" key="2">
    <source>
        <dbReference type="PROSITE" id="PS51746"/>
    </source>
</evidence>
<gene>
    <name evidence="3" type="ORF">NB037_06790</name>
</gene>
<organism evidence="3 4">
    <name type="scientific">Rathayibacter rubneri</name>
    <dbReference type="NCBI Taxonomy" id="2950106"/>
    <lineage>
        <taxon>Bacteria</taxon>
        <taxon>Bacillati</taxon>
        <taxon>Actinomycetota</taxon>
        <taxon>Actinomycetes</taxon>
        <taxon>Micrococcales</taxon>
        <taxon>Microbacteriaceae</taxon>
        <taxon>Rathayibacter</taxon>
    </lineage>
</organism>
<evidence type="ECO:0000313" key="3">
    <source>
        <dbReference type="EMBL" id="MCM6762121.1"/>
    </source>
</evidence>
<feature type="domain" description="PPM-type phosphatase" evidence="2">
    <location>
        <begin position="126"/>
        <end position="379"/>
    </location>
</feature>
<dbReference type="InterPro" id="IPR036457">
    <property type="entry name" value="PPM-type-like_dom_sf"/>
</dbReference>
<keyword evidence="4" id="KW-1185">Reference proteome</keyword>
<reference evidence="3" key="1">
    <citation type="submission" date="2022-06" db="EMBL/GenBank/DDBJ databases">
        <title>Whole genome shotgun sequencing (WGS) of Rathayibacter sp. ZW T2_19, isolated from stored onions (Allium cepa).</title>
        <authorList>
            <person name="Stoll D.A."/>
            <person name="Huch M."/>
        </authorList>
    </citation>
    <scope>NUCLEOTIDE SEQUENCE</scope>
    <source>
        <strain evidence="3">ZW T2_19</strain>
    </source>
</reference>